<sequence length="1917" mass="213134">MEKKRKNDLPTPTAESGGEPERKKTRRAKAEEADASAKEANGSEKQLQGFTGREGDNSEANVKLKMGLGTKRTKKPPKSLENFICRPTIRVSQKPGPAVGDGMRAKTKGSNQLRHPAQNKSSSDSLATKPSLSTTSTTENPSTQSPSSLTPSEKISPPSDSSNTKAAKKVLSRQNKKANSKPESTPVESPNVTQPQALMSVSHRKTPKKQTSPQISAPSSPPQLQQEPSTQEHSTEAENTLQHAASCESPSETRERSHKGKSAPPKRTSCLPKNDSKPSVNNTEMSSSVNLKLKRKERKSKSRSSNKSDSRTTGSNMLENDFLEKPSPCVSDQPENLPSAQVTDFPSLSKCTDNTAENSSRVSEGQNEQEGLGKSLKMTMKSSQAVPVLEQQKRGRTEPGLPEDEHGERLKHCPDQEQIEAHSLSDTEISAAQGSIVNPKISPTSANPSISGSSSNKKKSKKTLKKEKRKHLHCSKIAKMTTENFQKPAACTSVLQGSSPQKDYLKAPPSPSQQRISPKLKQSMTVTVTSGMSSANKPQARKRGRPKVNKLERLLLPESSANSANIPTQDPDQEPDRKHQRSTTAGKRGRPKRSFSVQPQSTQPAVTSKQSLKDTGDHQMTSKEKVKDTQQKCSRSSKVMMKTIIRKINKMKVKRKDQVLTQILLGQKQCDNAELPQEDSGAELCSRVSPDKQSLSSLVTSFGGKLGPQINVSKRGTIYMGKRRGRKPKCERNSSSLDPKQILPSPLHSQQQFNSNTMRQSSDSQTGTSSLKNDSSSATPGRISHINPNNQKVKAASFIPLSEFQNPKTHCKTTFASNSGGGVNDTNTLDRNARHSNSGLSASTGLPSTLAAGSHMLFTVSGVQGSGSLKAKSKSLSHFPSEKNQHLSSTRLPLDSGRMQDSNGVQIANPTLGFPNQEAHTFKCHRRGHHCLVRDKLRRHKYKCKKYMQLRAKRQDPDFLAELEDLVVRLSKIQIVHHISARARLEEDGSVSGRKSAKGKSQSHDLQCLQEEVHPPTMFQINFSGYYSPHSTLSGDPLHYVRMANMKRKHGCSSEPNEQIVTHFPVMHKLGYPVSGCGFFHPSYKVPFTTASLGFGLYRGYPSTMPLYPSSFPSSYVHHYSKNPIISPSKFHKKKTKVPKQDSGGLWGGKSIGAYPRMTPDFSCDCFTRQSCQREKPKDKIRGEGDEQSRTRGREKDIEWLLRQNKLSKDSERSRTDCPSKPALPFSVFSNVQSKDKTFPSNLRPTREVRWSEHQPPWPRMRDFESKLGSRNRNQEFTSHEQEDTLEEPESEGELATPQQPSRRTQSFLKQPILFSNTQRQRRVRKRNGVTSASMLFREQDATSLEDFSSLAEQRAGYVQTDTPQLSNSPTAKEPENTERELRGTNKAIRRPLLQDDGDRAPVQSLAHFMQEHPQPHFKQPRNTARAKLTQRIRSSTARNPGGLKLSAGNEVKKRGRGRPRKNPPTSPCRPDSSPPPLIPAPPRPPPHLEQVEKAGTAGGAKSRGDSMLEVIEAVIHREQRKRVKKKRRSAEDEGDEGQKGREGEDGTETSNHHSPPPLTAPSPDHTAPDDIEADSQSDETSASLPIKKYLWAGLYSDVYKTEDVVELEPLSTECLEYDPEEHEHGLLPAPLHVGKYLRLKRIDFQLPYDIHWICAHSKNFETTGNLPPALTCNDSCRAAKDSTPQHCTEDSPHIRLPDSSKQADVLQLQEEDEPCLQPLQQQEEIRDSEDFPSPLSSEERTFVMSHGVFLVRNYEKMRARQALLLLREGVGEREEEDEGTGEETSYRCLSDERSSPEEEKQTGGRSRTLKHTLQEIWNRIISCKGSSGQTLTAPLLNLCSRKRSDSALLDLTVVKKQLHSGHYDSLEAFHTDMLRVFQCAEKYYGCDSSVGRDVSQLRVLYNQVHQEVSVHTSHTQ</sequence>
<feature type="region of interest" description="Disordered" evidence="4">
    <location>
        <begin position="1682"/>
        <end position="1705"/>
    </location>
</feature>
<feature type="compositionally biased region" description="Basic residues" evidence="4">
    <location>
        <begin position="292"/>
        <end position="304"/>
    </location>
</feature>
<evidence type="ECO:0000256" key="3">
    <source>
        <dbReference type="ARBA" id="ARBA00023242"/>
    </source>
</evidence>
<evidence type="ECO:0000256" key="1">
    <source>
        <dbReference type="ARBA" id="ARBA00004123"/>
    </source>
</evidence>
<dbReference type="GO" id="GO:0003677">
    <property type="term" value="F:DNA binding"/>
    <property type="evidence" value="ECO:0007669"/>
    <property type="project" value="InterPro"/>
</dbReference>
<feature type="compositionally biased region" description="Polar residues" evidence="4">
    <location>
        <begin position="108"/>
        <end position="140"/>
    </location>
</feature>
<keyword evidence="3" id="KW-0539">Nucleus</keyword>
<dbReference type="HOGENOM" id="CLU_235484_0_0_1"/>
<dbReference type="Bgee" id="ENSAMXG00000016219">
    <property type="expression patterns" value="Expressed in brain and 14 other cell types or tissues"/>
</dbReference>
<feature type="region of interest" description="Disordered" evidence="4">
    <location>
        <begin position="1720"/>
        <end position="1739"/>
    </location>
</feature>
<dbReference type="InterPro" id="IPR017956">
    <property type="entry name" value="AT_hook_DNA-bd_motif"/>
</dbReference>
<evidence type="ECO:0000256" key="4">
    <source>
        <dbReference type="SAM" id="MobiDB-lite"/>
    </source>
</evidence>
<feature type="compositionally biased region" description="Polar residues" evidence="4">
    <location>
        <begin position="1360"/>
        <end position="1371"/>
    </location>
</feature>
<dbReference type="Ensembl" id="ENSAMXT00000016705.2">
    <property type="protein sequence ID" value="ENSAMXP00000016705.2"/>
    <property type="gene ID" value="ENSAMXG00000016219.2"/>
</dbReference>
<dbReference type="GO" id="GO:0006355">
    <property type="term" value="P:regulation of DNA-templated transcription"/>
    <property type="evidence" value="ECO:0007669"/>
    <property type="project" value="TreeGrafter"/>
</dbReference>
<dbReference type="PANTHER" id="PTHR46147:SF3">
    <property type="entry name" value="HISTONE-LYSINE N-METHYLTRANSFERASE ASH1"/>
    <property type="match status" value="1"/>
</dbReference>
<dbReference type="Pfam" id="PF00439">
    <property type="entry name" value="Bromodomain"/>
    <property type="match status" value="1"/>
</dbReference>
<feature type="compositionally biased region" description="Polar residues" evidence="4">
    <location>
        <begin position="1228"/>
        <end position="1244"/>
    </location>
</feature>
<organism evidence="6 7">
    <name type="scientific">Astyanax mexicanus</name>
    <name type="common">Blind cave fish</name>
    <name type="synonym">Astyanax fasciatus mexicanus</name>
    <dbReference type="NCBI Taxonomy" id="7994"/>
    <lineage>
        <taxon>Eukaryota</taxon>
        <taxon>Metazoa</taxon>
        <taxon>Chordata</taxon>
        <taxon>Craniata</taxon>
        <taxon>Vertebrata</taxon>
        <taxon>Euteleostomi</taxon>
        <taxon>Actinopterygii</taxon>
        <taxon>Neopterygii</taxon>
        <taxon>Teleostei</taxon>
        <taxon>Ostariophysi</taxon>
        <taxon>Characiformes</taxon>
        <taxon>Characoidei</taxon>
        <taxon>Acestrorhamphidae</taxon>
        <taxon>Acestrorhamphinae</taxon>
        <taxon>Astyanax</taxon>
    </lineage>
</organism>
<dbReference type="InParanoid" id="W5LA43"/>
<feature type="compositionally biased region" description="Basic residues" evidence="4">
    <location>
        <begin position="456"/>
        <end position="476"/>
    </location>
</feature>
<feature type="region of interest" description="Disordered" evidence="4">
    <location>
        <begin position="713"/>
        <end position="790"/>
    </location>
</feature>
<dbReference type="STRING" id="7994.ENSAMXP00000016705"/>
<feature type="compositionally biased region" description="Basic and acidic residues" evidence="4">
    <location>
        <begin position="391"/>
        <end position="425"/>
    </location>
</feature>
<feature type="compositionally biased region" description="Polar residues" evidence="4">
    <location>
        <begin position="333"/>
        <end position="369"/>
    </location>
</feature>
<comment type="subcellular location">
    <subcellularLocation>
        <location evidence="1">Nucleus</location>
    </subcellularLocation>
</comment>
<dbReference type="InterPro" id="IPR036427">
    <property type="entry name" value="Bromodomain-like_sf"/>
</dbReference>
<reference evidence="7" key="2">
    <citation type="journal article" date="2014" name="Nat. Commun.">
        <title>The cavefish genome reveals candidate genes for eye loss.</title>
        <authorList>
            <person name="McGaugh S.E."/>
            <person name="Gross J.B."/>
            <person name="Aken B."/>
            <person name="Blin M."/>
            <person name="Borowsky R."/>
            <person name="Chalopin D."/>
            <person name="Hinaux H."/>
            <person name="Jeffery W.R."/>
            <person name="Keene A."/>
            <person name="Ma L."/>
            <person name="Minx P."/>
            <person name="Murphy D."/>
            <person name="O'Quin K.E."/>
            <person name="Retaux S."/>
            <person name="Rohner N."/>
            <person name="Searle S.M."/>
            <person name="Stahl B.A."/>
            <person name="Tabin C."/>
            <person name="Volff J.N."/>
            <person name="Yoshizawa M."/>
            <person name="Warren W.C."/>
        </authorList>
    </citation>
    <scope>NUCLEOTIDE SEQUENCE [LARGE SCALE GENOMIC DNA]</scope>
    <source>
        <strain evidence="7">female</strain>
    </source>
</reference>
<feature type="compositionally biased region" description="Basic residues" evidence="4">
    <location>
        <begin position="166"/>
        <end position="179"/>
    </location>
</feature>
<feature type="compositionally biased region" description="Polar residues" evidence="4">
    <location>
        <begin position="181"/>
        <end position="199"/>
    </location>
</feature>
<dbReference type="Gene3D" id="1.20.920.10">
    <property type="entry name" value="Bromodomain-like"/>
    <property type="match status" value="1"/>
</dbReference>
<dbReference type="SMART" id="SM00297">
    <property type="entry name" value="BROMO"/>
    <property type="match status" value="1"/>
</dbReference>
<feature type="region of interest" description="Disordered" evidence="4">
    <location>
        <begin position="1519"/>
        <end position="1583"/>
    </location>
</feature>
<feature type="region of interest" description="Disordered" evidence="4">
    <location>
        <begin position="1771"/>
        <end position="1808"/>
    </location>
</feature>
<feature type="region of interest" description="Disordered" evidence="4">
    <location>
        <begin position="1359"/>
        <end position="1398"/>
    </location>
</feature>
<dbReference type="Proteomes" id="UP000018467">
    <property type="component" value="Unassembled WGS sequence"/>
</dbReference>
<feature type="compositionally biased region" description="Basic and acidic residues" evidence="4">
    <location>
        <begin position="1688"/>
        <end position="1699"/>
    </location>
</feature>
<keyword evidence="7" id="KW-1185">Reference proteome</keyword>
<feature type="compositionally biased region" description="Basic and acidic residues" evidence="4">
    <location>
        <begin position="28"/>
        <end position="37"/>
    </location>
</feature>
<feature type="region of interest" description="Disordered" evidence="4">
    <location>
        <begin position="1"/>
        <end position="637"/>
    </location>
</feature>
<feature type="compositionally biased region" description="Polar residues" evidence="4">
    <location>
        <begin position="277"/>
        <end position="290"/>
    </location>
</feature>
<feature type="compositionally biased region" description="Pro residues" evidence="4">
    <location>
        <begin position="1463"/>
        <end position="1488"/>
    </location>
</feature>
<feature type="compositionally biased region" description="Polar residues" evidence="4">
    <location>
        <begin position="747"/>
        <end position="779"/>
    </location>
</feature>
<feature type="compositionally biased region" description="Basic and acidic residues" evidence="4">
    <location>
        <begin position="1373"/>
        <end position="1384"/>
    </location>
</feature>
<protein>
    <submittedName>
        <fullName evidence="6">Histone-lysine N-methyltransferase ASH1L</fullName>
    </submittedName>
</protein>
<dbReference type="GO" id="GO:0005654">
    <property type="term" value="C:nucleoplasm"/>
    <property type="evidence" value="ECO:0007669"/>
    <property type="project" value="TreeGrafter"/>
</dbReference>
<dbReference type="eggNOG" id="KOG1083">
    <property type="taxonomic scope" value="Eukaryota"/>
</dbReference>
<evidence type="ECO:0000259" key="5">
    <source>
        <dbReference type="SMART" id="SM00297"/>
    </source>
</evidence>
<feature type="compositionally biased region" description="Basic and acidic residues" evidence="4">
    <location>
        <begin position="611"/>
        <end position="630"/>
    </location>
</feature>
<evidence type="ECO:0000313" key="7">
    <source>
        <dbReference type="Proteomes" id="UP000018467"/>
    </source>
</evidence>
<feature type="compositionally biased region" description="Polar residues" evidence="4">
    <location>
        <begin position="559"/>
        <end position="570"/>
    </location>
</feature>
<reference evidence="7" key="1">
    <citation type="submission" date="2013-03" db="EMBL/GenBank/DDBJ databases">
        <authorList>
            <person name="Jeffery W."/>
            <person name="Warren W."/>
            <person name="Wilson R.K."/>
        </authorList>
    </citation>
    <scope>NUCLEOTIDE SEQUENCE</scope>
    <source>
        <strain evidence="7">female</strain>
    </source>
</reference>
<feature type="domain" description="Bromo" evidence="5">
    <location>
        <begin position="1807"/>
        <end position="1911"/>
    </location>
</feature>
<feature type="compositionally biased region" description="Basic and acidic residues" evidence="4">
    <location>
        <begin position="1175"/>
        <end position="1200"/>
    </location>
</feature>
<evidence type="ECO:0000256" key="2">
    <source>
        <dbReference type="ARBA" id="ARBA00023117"/>
    </source>
</evidence>
<feature type="compositionally biased region" description="Basic and acidic residues" evidence="4">
    <location>
        <begin position="1790"/>
        <end position="1803"/>
    </location>
</feature>
<feature type="compositionally biased region" description="Polar residues" evidence="4">
    <location>
        <begin position="1297"/>
        <end position="1319"/>
    </location>
</feature>
<reference evidence="6" key="3">
    <citation type="submission" date="2025-08" db="UniProtKB">
        <authorList>
            <consortium name="Ensembl"/>
        </authorList>
    </citation>
    <scope>IDENTIFICATION</scope>
</reference>
<feature type="compositionally biased region" description="Basic residues" evidence="4">
    <location>
        <begin position="1519"/>
        <end position="1529"/>
    </location>
</feature>
<name>W5LA43_ASTMX</name>
<feature type="region of interest" description="Disordered" evidence="4">
    <location>
        <begin position="985"/>
        <end position="1005"/>
    </location>
</feature>
<dbReference type="GO" id="GO:0042800">
    <property type="term" value="F:histone H3K4 methyltransferase activity"/>
    <property type="evidence" value="ECO:0007669"/>
    <property type="project" value="TreeGrafter"/>
</dbReference>
<reference evidence="6" key="4">
    <citation type="submission" date="2025-09" db="UniProtKB">
        <authorList>
            <consortium name="Ensembl"/>
        </authorList>
    </citation>
    <scope>IDENTIFICATION</scope>
</reference>
<feature type="compositionally biased region" description="Basic and acidic residues" evidence="4">
    <location>
        <begin position="1207"/>
        <end position="1218"/>
    </location>
</feature>
<feature type="compositionally biased region" description="Polar residues" evidence="4">
    <location>
        <begin position="595"/>
        <end position="610"/>
    </location>
</feature>
<feature type="region of interest" description="Disordered" evidence="4">
    <location>
        <begin position="1410"/>
        <end position="1506"/>
    </location>
</feature>
<feature type="region of interest" description="Disordered" evidence="4">
    <location>
        <begin position="869"/>
        <end position="889"/>
    </location>
</feature>
<feature type="region of interest" description="Disordered" evidence="4">
    <location>
        <begin position="1175"/>
        <end position="1327"/>
    </location>
</feature>
<feature type="compositionally biased region" description="Low complexity" evidence="4">
    <location>
        <begin position="141"/>
        <end position="152"/>
    </location>
</feature>
<feature type="compositionally biased region" description="Low complexity" evidence="4">
    <location>
        <begin position="210"/>
        <end position="229"/>
    </location>
</feature>
<proteinExistence type="predicted"/>
<accession>W5LA43</accession>
<dbReference type="InterPro" id="IPR001487">
    <property type="entry name" value="Bromodomain"/>
</dbReference>
<feature type="compositionally biased region" description="Low complexity" evidence="4">
    <location>
        <begin position="523"/>
        <end position="534"/>
    </location>
</feature>
<dbReference type="SMART" id="SM00384">
    <property type="entry name" value="AT_hook"/>
    <property type="match status" value="3"/>
</dbReference>
<dbReference type="PANTHER" id="PTHR46147">
    <property type="entry name" value="HISTONE-LYSINE N-METHYLTRANSFERASE ASH1"/>
    <property type="match status" value="1"/>
</dbReference>
<dbReference type="GeneTree" id="ENSGT00940000156698"/>
<keyword evidence="2" id="KW-0103">Bromodomain</keyword>
<feature type="compositionally biased region" description="Polar residues" evidence="4">
    <location>
        <begin position="426"/>
        <end position="448"/>
    </location>
</feature>
<dbReference type="SUPFAM" id="SSF47370">
    <property type="entry name" value="Bromodomain"/>
    <property type="match status" value="1"/>
</dbReference>
<feature type="compositionally biased region" description="Basic residues" evidence="4">
    <location>
        <begin position="539"/>
        <end position="548"/>
    </location>
</feature>
<evidence type="ECO:0000313" key="6">
    <source>
        <dbReference type="Ensembl" id="ENSAMXP00000016705.2"/>
    </source>
</evidence>
<feature type="compositionally biased region" description="Polar residues" evidence="4">
    <location>
        <begin position="512"/>
        <end position="522"/>
    </location>
</feature>
<feature type="compositionally biased region" description="Acidic residues" evidence="4">
    <location>
        <begin position="1284"/>
        <end position="1293"/>
    </location>
</feature>